<dbReference type="EMBL" id="WWCJ01000012">
    <property type="protein sequence ID" value="MYN03849.1"/>
    <property type="molecule type" value="Genomic_DNA"/>
</dbReference>
<sequence length="155" mass="17933">MTHLLFSLPASLETYQSLGNFMYEHGIEEEMYVVVDRVISEWMAGISDKKAKASATTIDGYQWKDVFLPAGTLLRNVYRRTSYLARVEGRDILFDGQSVSPAQFVNAVSGNCRNAWTTVWVRFPNDNEWKRALTLRKTTRVFKSKQDRIREKKSE</sequence>
<dbReference type="Proteomes" id="UP000448575">
    <property type="component" value="Unassembled WGS sequence"/>
</dbReference>
<comment type="caution">
    <text evidence="1">The sequence shown here is derived from an EMBL/GenBank/DDBJ whole genome shotgun (WGS) entry which is preliminary data.</text>
</comment>
<proteinExistence type="predicted"/>
<dbReference type="RefSeq" id="WP_161026821.1">
    <property type="nucleotide sequence ID" value="NZ_WWCJ01000012.1"/>
</dbReference>
<dbReference type="AlphaFoldDB" id="A0A6N9HKK0"/>
<reference evidence="1 2" key="1">
    <citation type="submission" date="2019-12" db="EMBL/GenBank/DDBJ databases">
        <title>Novel species isolated from a subtropical stream in China.</title>
        <authorList>
            <person name="Lu H."/>
        </authorList>
    </citation>
    <scope>NUCLEOTIDE SEQUENCE [LARGE SCALE GENOMIC DNA]</scope>
    <source>
        <strain evidence="1 2">DS3</strain>
    </source>
</reference>
<gene>
    <name evidence="1" type="ORF">GTP41_17285</name>
</gene>
<protein>
    <submittedName>
        <fullName evidence="1">Uncharacterized protein</fullName>
    </submittedName>
</protein>
<accession>A0A6N9HKK0</accession>
<organism evidence="1 2">
    <name type="scientific">Pseudoduganella guangdongensis</name>
    <dbReference type="NCBI Taxonomy" id="2692179"/>
    <lineage>
        <taxon>Bacteria</taxon>
        <taxon>Pseudomonadati</taxon>
        <taxon>Pseudomonadota</taxon>
        <taxon>Betaproteobacteria</taxon>
        <taxon>Burkholderiales</taxon>
        <taxon>Oxalobacteraceae</taxon>
        <taxon>Telluria group</taxon>
        <taxon>Pseudoduganella</taxon>
    </lineage>
</organism>
<name>A0A6N9HKK0_9BURK</name>
<keyword evidence="2" id="KW-1185">Reference proteome</keyword>
<evidence type="ECO:0000313" key="1">
    <source>
        <dbReference type="EMBL" id="MYN03849.1"/>
    </source>
</evidence>
<evidence type="ECO:0000313" key="2">
    <source>
        <dbReference type="Proteomes" id="UP000448575"/>
    </source>
</evidence>